<reference evidence="2" key="1">
    <citation type="submission" date="2023-10" db="EMBL/GenBank/DDBJ databases">
        <authorList>
            <person name="Chen Y."/>
            <person name="Shah S."/>
            <person name="Dougan E. K."/>
            <person name="Thang M."/>
            <person name="Chan C."/>
        </authorList>
    </citation>
    <scope>NUCLEOTIDE SEQUENCE [LARGE SCALE GENOMIC DNA]</scope>
</reference>
<sequence>MEQVDPKDPLPSGERCPPPAAEAPPPELSPAEAARRAQEAVLQRLSPRVGASGRRAALPGLCAGAQARRRDHGGRGRRHRRAAPAAAPPRSHRRMPVRRGGGGFLAPPQLAGGPQPRAQSATCSRGAPAGPGT</sequence>
<dbReference type="EMBL" id="CAUYUJ010010675">
    <property type="protein sequence ID" value="CAK0830002.1"/>
    <property type="molecule type" value="Genomic_DNA"/>
</dbReference>
<proteinExistence type="predicted"/>
<feature type="non-terminal residue" evidence="2">
    <location>
        <position position="133"/>
    </location>
</feature>
<dbReference type="Proteomes" id="UP001189429">
    <property type="component" value="Unassembled WGS sequence"/>
</dbReference>
<feature type="compositionally biased region" description="Pro residues" evidence="1">
    <location>
        <begin position="16"/>
        <end position="28"/>
    </location>
</feature>
<evidence type="ECO:0000256" key="1">
    <source>
        <dbReference type="SAM" id="MobiDB-lite"/>
    </source>
</evidence>
<feature type="region of interest" description="Disordered" evidence="1">
    <location>
        <begin position="1"/>
        <end position="133"/>
    </location>
</feature>
<organism evidence="2 3">
    <name type="scientific">Prorocentrum cordatum</name>
    <dbReference type="NCBI Taxonomy" id="2364126"/>
    <lineage>
        <taxon>Eukaryota</taxon>
        <taxon>Sar</taxon>
        <taxon>Alveolata</taxon>
        <taxon>Dinophyceae</taxon>
        <taxon>Prorocentrales</taxon>
        <taxon>Prorocentraceae</taxon>
        <taxon>Prorocentrum</taxon>
    </lineage>
</organism>
<evidence type="ECO:0000313" key="3">
    <source>
        <dbReference type="Proteomes" id="UP001189429"/>
    </source>
</evidence>
<feature type="compositionally biased region" description="Basic residues" evidence="1">
    <location>
        <begin position="67"/>
        <end position="82"/>
    </location>
</feature>
<name>A0ABN9SGQ6_9DINO</name>
<evidence type="ECO:0000313" key="2">
    <source>
        <dbReference type="EMBL" id="CAK0830002.1"/>
    </source>
</evidence>
<comment type="caution">
    <text evidence="2">The sequence shown here is derived from an EMBL/GenBank/DDBJ whole genome shotgun (WGS) entry which is preliminary data.</text>
</comment>
<keyword evidence="3" id="KW-1185">Reference proteome</keyword>
<accession>A0ABN9SGQ6</accession>
<gene>
    <name evidence="2" type="ORF">PCOR1329_LOCUS28764</name>
</gene>
<protein>
    <submittedName>
        <fullName evidence="2">Uncharacterized protein</fullName>
    </submittedName>
</protein>